<evidence type="ECO:0000259" key="1">
    <source>
        <dbReference type="Pfam" id="PF13673"/>
    </source>
</evidence>
<dbReference type="GO" id="GO:0016747">
    <property type="term" value="F:acyltransferase activity, transferring groups other than amino-acyl groups"/>
    <property type="evidence" value="ECO:0007669"/>
    <property type="project" value="InterPro"/>
</dbReference>
<feature type="non-terminal residue" evidence="2">
    <location>
        <position position="1"/>
    </location>
</feature>
<dbReference type="Pfam" id="PF13673">
    <property type="entry name" value="Acetyltransf_10"/>
    <property type="match status" value="1"/>
</dbReference>
<name>A0A381ZTB5_9ZZZZ</name>
<dbReference type="Gene3D" id="3.40.630.30">
    <property type="match status" value="1"/>
</dbReference>
<organism evidence="2">
    <name type="scientific">marine metagenome</name>
    <dbReference type="NCBI Taxonomy" id="408172"/>
    <lineage>
        <taxon>unclassified sequences</taxon>
        <taxon>metagenomes</taxon>
        <taxon>ecological metagenomes</taxon>
    </lineage>
</organism>
<gene>
    <name evidence="2" type="ORF">METZ01_LOCUS145198</name>
</gene>
<dbReference type="SUPFAM" id="SSF55729">
    <property type="entry name" value="Acyl-CoA N-acyltransferases (Nat)"/>
    <property type="match status" value="1"/>
</dbReference>
<dbReference type="EMBL" id="UINC01022529">
    <property type="protein sequence ID" value="SVA92344.1"/>
    <property type="molecule type" value="Genomic_DNA"/>
</dbReference>
<reference evidence="2" key="1">
    <citation type="submission" date="2018-05" db="EMBL/GenBank/DDBJ databases">
        <authorList>
            <person name="Lanie J.A."/>
            <person name="Ng W.-L."/>
            <person name="Kazmierczak K.M."/>
            <person name="Andrzejewski T.M."/>
            <person name="Davidsen T.M."/>
            <person name="Wayne K.J."/>
            <person name="Tettelin H."/>
            <person name="Glass J.I."/>
            <person name="Rusch D."/>
            <person name="Podicherti R."/>
            <person name="Tsui H.-C.T."/>
            <person name="Winkler M.E."/>
        </authorList>
    </citation>
    <scope>NUCLEOTIDE SEQUENCE</scope>
</reference>
<protein>
    <recommendedName>
        <fullName evidence="1">N-acetyltransferase domain-containing protein</fullName>
    </recommendedName>
</protein>
<accession>A0A381ZTB5</accession>
<dbReference type="AlphaFoldDB" id="A0A381ZTB5"/>
<feature type="domain" description="N-acetyltransferase" evidence="1">
    <location>
        <begin position="3"/>
        <end position="61"/>
    </location>
</feature>
<evidence type="ECO:0000313" key="2">
    <source>
        <dbReference type="EMBL" id="SVA92344.1"/>
    </source>
</evidence>
<dbReference type="InterPro" id="IPR016181">
    <property type="entry name" value="Acyl_CoA_acyltransferase"/>
</dbReference>
<proteinExistence type="predicted"/>
<sequence>ERGKEIMKESIKYIKENLKEKTIVLAAQKYLEKFYRELGFIAEGEEYLEDEIPHQKMILKLL</sequence>
<dbReference type="InterPro" id="IPR000182">
    <property type="entry name" value="GNAT_dom"/>
</dbReference>